<dbReference type="SUPFAM" id="SSF47413">
    <property type="entry name" value="lambda repressor-like DNA-binding domains"/>
    <property type="match status" value="1"/>
</dbReference>
<evidence type="ECO:0000313" key="3">
    <source>
        <dbReference type="Proteomes" id="UP001321861"/>
    </source>
</evidence>
<evidence type="ECO:0000313" key="2">
    <source>
        <dbReference type="EMBL" id="BDR58029.1"/>
    </source>
</evidence>
<organism evidence="2 3">
    <name type="scientific">Xylocopilactobacillus apicola</name>
    <dbReference type="NCBI Taxonomy" id="2932184"/>
    <lineage>
        <taxon>Bacteria</taxon>
        <taxon>Bacillati</taxon>
        <taxon>Bacillota</taxon>
        <taxon>Bacilli</taxon>
        <taxon>Lactobacillales</taxon>
        <taxon>Lactobacillaceae</taxon>
        <taxon>Xylocopilactobacillus</taxon>
    </lineage>
</organism>
<dbReference type="SMART" id="SM00530">
    <property type="entry name" value="HTH_XRE"/>
    <property type="match status" value="1"/>
</dbReference>
<dbReference type="EMBL" id="AP026802">
    <property type="protein sequence ID" value="BDR58029.1"/>
    <property type="molecule type" value="Genomic_DNA"/>
</dbReference>
<dbReference type="PANTHER" id="PTHR37038">
    <property type="entry name" value="TRANSCRIPTIONAL REGULATOR-RELATED"/>
    <property type="match status" value="1"/>
</dbReference>
<reference evidence="2 3" key="1">
    <citation type="journal article" date="2023" name="Microbiol. Spectr.">
        <title>Symbiosis of Carpenter Bees with Uncharacterized Lactic Acid Bacteria Showing NAD Auxotrophy.</title>
        <authorList>
            <person name="Kawasaki S."/>
            <person name="Ozawa K."/>
            <person name="Mori T."/>
            <person name="Yamamoto A."/>
            <person name="Ito M."/>
            <person name="Ohkuma M."/>
            <person name="Sakamoto M."/>
            <person name="Matsutani M."/>
        </authorList>
    </citation>
    <scope>NUCLEOTIDE SEQUENCE [LARGE SCALE GENOMIC DNA]</scope>
    <source>
        <strain evidence="2 3">XA3</strain>
    </source>
</reference>
<dbReference type="Pfam" id="PF01381">
    <property type="entry name" value="HTH_3"/>
    <property type="match status" value="1"/>
</dbReference>
<dbReference type="RefSeq" id="WP_317635951.1">
    <property type="nucleotide sequence ID" value="NZ_AP026802.1"/>
</dbReference>
<dbReference type="Pfam" id="PF21259">
    <property type="entry name" value="Rgg_C"/>
    <property type="match status" value="1"/>
</dbReference>
<dbReference type="InterPro" id="IPR001387">
    <property type="entry name" value="Cro/C1-type_HTH"/>
</dbReference>
<keyword evidence="3" id="KW-1185">Reference proteome</keyword>
<dbReference type="AlphaFoldDB" id="A0AAU9D2R3"/>
<dbReference type="InterPro" id="IPR010982">
    <property type="entry name" value="Lambda_DNA-bd_dom_sf"/>
</dbReference>
<dbReference type="InterPro" id="IPR011990">
    <property type="entry name" value="TPR-like_helical_dom_sf"/>
</dbReference>
<dbReference type="InterPro" id="IPR053163">
    <property type="entry name" value="HTH-type_regulator_Rgg"/>
</dbReference>
<dbReference type="PROSITE" id="PS50943">
    <property type="entry name" value="HTH_CROC1"/>
    <property type="match status" value="1"/>
</dbReference>
<protein>
    <recommendedName>
        <fullName evidence="1">HTH cro/C1-type domain-containing protein</fullName>
    </recommendedName>
</protein>
<evidence type="ECO:0000259" key="1">
    <source>
        <dbReference type="PROSITE" id="PS50943"/>
    </source>
</evidence>
<dbReference type="Proteomes" id="UP001321861">
    <property type="component" value="Chromosome"/>
</dbReference>
<accession>A0AAU9D2R3</accession>
<feature type="domain" description="HTH cro/C1-type" evidence="1">
    <location>
        <begin position="7"/>
        <end position="59"/>
    </location>
</feature>
<name>A0AAU9D2R3_9LACO</name>
<sequence>MNHGQLLKDLRIGRGITQQQLADGISSQAALSRMEASGNIPSDLLLKFLNRLDIYLIEFFMLAGEENVTVPHTFLNQRENSIFQKEKADELIKNEMELYRKTGFPKHKINALSLKAAYSKVHDLPLENSKEITNEIKNHLLQFNSWFINDIILYTNLLFIFDNEFIKTHHRTILRSLDRFFLGRAQKHNLQIHYANNSVLLAFERHNWADLDFYLDTYREFLTASPESLNDRIMYSIFTKLRDLVFEFDEARYQNLIAETQIFSTYGLDAAGVDIRNLIDDCLTK</sequence>
<gene>
    <name evidence="2" type="ORF">XA3_04700</name>
</gene>
<dbReference type="Gene3D" id="1.25.40.10">
    <property type="entry name" value="Tetratricopeptide repeat domain"/>
    <property type="match status" value="1"/>
</dbReference>
<proteinExistence type="predicted"/>
<dbReference type="CDD" id="cd00093">
    <property type="entry name" value="HTH_XRE"/>
    <property type="match status" value="1"/>
</dbReference>
<dbReference type="InterPro" id="IPR010057">
    <property type="entry name" value="Transcription_activator_Rgg_C"/>
</dbReference>
<dbReference type="GO" id="GO:0003677">
    <property type="term" value="F:DNA binding"/>
    <property type="evidence" value="ECO:0007669"/>
    <property type="project" value="InterPro"/>
</dbReference>
<dbReference type="KEGG" id="xap:XA3_04700"/>